<evidence type="ECO:0000313" key="10">
    <source>
        <dbReference type="Proteomes" id="UP000597459"/>
    </source>
</evidence>
<dbReference type="PANTHER" id="PTHR36964">
    <property type="entry name" value="PROTEIN-METHIONINE-SULFOXIDE REDUCTASE HEME-BINDING SUBUNIT MSRQ"/>
    <property type="match status" value="1"/>
</dbReference>
<name>A0A967B650_9PROT</name>
<dbReference type="InterPro" id="IPR013130">
    <property type="entry name" value="Fe3_Rdtase_TM_dom"/>
</dbReference>
<dbReference type="HAMAP" id="MF_01207">
    <property type="entry name" value="MsrQ"/>
    <property type="match status" value="1"/>
</dbReference>
<organism evidence="9 10">
    <name type="scientific">Acetobacter estunensis</name>
    <dbReference type="NCBI Taxonomy" id="104097"/>
    <lineage>
        <taxon>Bacteria</taxon>
        <taxon>Pseudomonadati</taxon>
        <taxon>Pseudomonadota</taxon>
        <taxon>Alphaproteobacteria</taxon>
        <taxon>Acetobacterales</taxon>
        <taxon>Acetobacteraceae</taxon>
        <taxon>Acetobacter</taxon>
    </lineage>
</organism>
<feature type="transmembrane region" description="Helical" evidence="7">
    <location>
        <begin position="176"/>
        <end position="195"/>
    </location>
</feature>
<keyword evidence="7" id="KW-0285">Flavoprotein</keyword>
<accession>A0A967B650</accession>
<reference evidence="9" key="1">
    <citation type="submission" date="2019-11" db="EMBL/GenBank/DDBJ databases">
        <title>Description of new Acetobacter species.</title>
        <authorList>
            <person name="Cleenwerck I."/>
            <person name="Sombolestani A.S."/>
        </authorList>
    </citation>
    <scope>NUCLEOTIDE SEQUENCE</scope>
    <source>
        <strain evidence="9">LMG 1626</strain>
    </source>
</reference>
<comment type="function">
    <text evidence="7">Part of the MsrPQ system that repairs oxidized periplasmic proteins containing methionine sulfoxide residues (Met-O), using respiratory chain electrons. Thus protects these proteins from oxidative-stress damage caused by reactive species of oxygen and chlorine generated by the host defense mechanisms. MsrPQ is essential for the maintenance of envelope integrity under bleach stress, rescuing a wide series of structurally unrelated periplasmic proteins from methionine oxidation. MsrQ provides electrons for reduction to the reductase catalytic subunit MsrP, using the quinone pool of the respiratory chain.</text>
</comment>
<feature type="transmembrane region" description="Helical" evidence="7">
    <location>
        <begin position="152"/>
        <end position="170"/>
    </location>
</feature>
<keyword evidence="5 7" id="KW-0408">Iron</keyword>
<dbReference type="AlphaFoldDB" id="A0A967B650"/>
<feature type="transmembrane region" description="Helical" evidence="7">
    <location>
        <begin position="121"/>
        <end position="140"/>
    </location>
</feature>
<evidence type="ECO:0000313" key="9">
    <source>
        <dbReference type="EMBL" id="NHO52916.1"/>
    </source>
</evidence>
<dbReference type="Proteomes" id="UP000597459">
    <property type="component" value="Unassembled WGS sequence"/>
</dbReference>
<feature type="domain" description="Ferric oxidoreductase" evidence="8">
    <location>
        <begin position="52"/>
        <end position="164"/>
    </location>
</feature>
<comment type="caution">
    <text evidence="7">Lacks conserved residue(s) required for the propagation of feature annotation.</text>
</comment>
<evidence type="ECO:0000256" key="2">
    <source>
        <dbReference type="ARBA" id="ARBA00022448"/>
    </source>
</evidence>
<evidence type="ECO:0000256" key="3">
    <source>
        <dbReference type="ARBA" id="ARBA00022692"/>
    </source>
</evidence>
<dbReference type="EMBL" id="WOTH01000004">
    <property type="protein sequence ID" value="NHO52916.1"/>
    <property type="molecule type" value="Genomic_DNA"/>
</dbReference>
<dbReference type="Pfam" id="PF01794">
    <property type="entry name" value="Ferric_reduct"/>
    <property type="match status" value="1"/>
</dbReference>
<sequence>MKARNRRQRFLSRPVEECLVWLLFLVPAASEWWAARTGELGAHPVTQAEKDLGLWAFRFLLLTLAITPLRRYARIDLMKWRRVAGLLAFTYAVLHVGVYAVGERQGDLARILHDLANRLFLPFGLAAFLILLALAVTSQQFSMKLLGRRWRILHRGIYAAAILVTVHDLLGHKHWLGAPLVYAFIACGLVAMRSVRRPPVRLL</sequence>
<evidence type="ECO:0000256" key="5">
    <source>
        <dbReference type="ARBA" id="ARBA00023004"/>
    </source>
</evidence>
<comment type="similarity">
    <text evidence="7">Belongs to the MsrQ family.</text>
</comment>
<keyword evidence="7" id="KW-1003">Cell membrane</keyword>
<evidence type="ECO:0000256" key="4">
    <source>
        <dbReference type="ARBA" id="ARBA00022989"/>
    </source>
</evidence>
<comment type="cofactor">
    <cofactor evidence="7">
        <name>FMN</name>
        <dbReference type="ChEBI" id="CHEBI:58210"/>
    </cofactor>
    <text evidence="7">Binds 1 FMN per subunit.</text>
</comment>
<comment type="subcellular location">
    <subcellularLocation>
        <location evidence="7">Cell membrane</location>
        <topology evidence="7">Multi-pass membrane protein</topology>
    </subcellularLocation>
    <subcellularLocation>
        <location evidence="1">Membrane</location>
        <topology evidence="1">Multi-pass membrane protein</topology>
    </subcellularLocation>
</comment>
<feature type="transmembrane region" description="Helical" evidence="7">
    <location>
        <begin position="83"/>
        <end position="101"/>
    </location>
</feature>
<comment type="cofactor">
    <cofactor evidence="7">
        <name>heme b</name>
        <dbReference type="ChEBI" id="CHEBI:60344"/>
    </cofactor>
    <text evidence="7">Binds 1 heme b (iron(II)-protoporphyrin IX) group per subunit.</text>
</comment>
<dbReference type="GO" id="GO:0016679">
    <property type="term" value="F:oxidoreductase activity, acting on diphenols and related substances as donors"/>
    <property type="evidence" value="ECO:0007669"/>
    <property type="project" value="TreeGrafter"/>
</dbReference>
<keyword evidence="7" id="KW-0249">Electron transport</keyword>
<keyword evidence="2 7" id="KW-0813">Transport</keyword>
<proteinExistence type="inferred from homology"/>
<keyword evidence="4 7" id="KW-1133">Transmembrane helix</keyword>
<dbReference type="GO" id="GO:0046872">
    <property type="term" value="F:metal ion binding"/>
    <property type="evidence" value="ECO:0007669"/>
    <property type="project" value="UniProtKB-KW"/>
</dbReference>
<dbReference type="GO" id="GO:0009055">
    <property type="term" value="F:electron transfer activity"/>
    <property type="evidence" value="ECO:0007669"/>
    <property type="project" value="UniProtKB-UniRule"/>
</dbReference>
<dbReference type="PANTHER" id="PTHR36964:SF1">
    <property type="entry name" value="PROTEIN-METHIONINE-SULFOXIDE REDUCTASE HEME-BINDING SUBUNIT MSRQ"/>
    <property type="match status" value="1"/>
</dbReference>
<evidence type="ECO:0000259" key="8">
    <source>
        <dbReference type="Pfam" id="PF01794"/>
    </source>
</evidence>
<keyword evidence="6 7" id="KW-0472">Membrane</keyword>
<dbReference type="InterPro" id="IPR022837">
    <property type="entry name" value="MsrQ-like"/>
</dbReference>
<keyword evidence="7" id="KW-0479">Metal-binding</keyword>
<keyword evidence="7" id="KW-0288">FMN</keyword>
<gene>
    <name evidence="7" type="primary">msrQ</name>
    <name evidence="9" type="ORF">GOB87_02930</name>
</gene>
<dbReference type="GO" id="GO:0020037">
    <property type="term" value="F:heme binding"/>
    <property type="evidence" value="ECO:0007669"/>
    <property type="project" value="UniProtKB-UniRule"/>
</dbReference>
<dbReference type="GO" id="GO:0030091">
    <property type="term" value="P:protein repair"/>
    <property type="evidence" value="ECO:0007669"/>
    <property type="project" value="UniProtKB-UniRule"/>
</dbReference>
<comment type="subunit">
    <text evidence="7">Heterodimer of a catalytic subunit (MsrP) and a heme-binding subunit (MsrQ).</text>
</comment>
<evidence type="ECO:0000256" key="1">
    <source>
        <dbReference type="ARBA" id="ARBA00004141"/>
    </source>
</evidence>
<evidence type="ECO:0000256" key="6">
    <source>
        <dbReference type="ARBA" id="ARBA00023136"/>
    </source>
</evidence>
<keyword evidence="7" id="KW-0349">Heme</keyword>
<protein>
    <recommendedName>
        <fullName evidence="7">Protein-methionine-sulfoxide reductase heme-binding subunit MsrQ</fullName>
    </recommendedName>
    <alternativeName>
        <fullName evidence="7">Flavocytochrome MsrQ</fullName>
    </alternativeName>
</protein>
<dbReference type="RefSeq" id="WP_166313067.1">
    <property type="nucleotide sequence ID" value="NZ_WOTH01000004.1"/>
</dbReference>
<keyword evidence="10" id="KW-1185">Reference proteome</keyword>
<evidence type="ECO:0000256" key="7">
    <source>
        <dbReference type="HAMAP-Rule" id="MF_01207"/>
    </source>
</evidence>
<dbReference type="GO" id="GO:0010181">
    <property type="term" value="F:FMN binding"/>
    <property type="evidence" value="ECO:0007669"/>
    <property type="project" value="UniProtKB-UniRule"/>
</dbReference>
<comment type="caution">
    <text evidence="9">The sequence shown here is derived from an EMBL/GenBank/DDBJ whole genome shotgun (WGS) entry which is preliminary data.</text>
</comment>
<keyword evidence="3 7" id="KW-0812">Transmembrane</keyword>
<dbReference type="GO" id="GO:0005886">
    <property type="term" value="C:plasma membrane"/>
    <property type="evidence" value="ECO:0007669"/>
    <property type="project" value="UniProtKB-SubCell"/>
</dbReference>